<dbReference type="PANTHER" id="PTHR12651">
    <property type="entry name" value="26S PROTEASOME NON-ATPASE REGULATORY SUBUNIT 9"/>
    <property type="match status" value="1"/>
</dbReference>
<dbReference type="PROSITE" id="PS50106">
    <property type="entry name" value="PDZ"/>
    <property type="match status" value="1"/>
</dbReference>
<protein>
    <submittedName>
        <fullName evidence="4">Serine endoprotease</fullName>
    </submittedName>
</protein>
<feature type="signal peptide" evidence="2">
    <location>
        <begin position="1"/>
        <end position="27"/>
    </location>
</feature>
<evidence type="ECO:0000313" key="5">
    <source>
        <dbReference type="Proteomes" id="UP000318741"/>
    </source>
</evidence>
<keyword evidence="4" id="KW-0645">Protease</keyword>
<dbReference type="EMBL" id="CP036265">
    <property type="protein sequence ID" value="QDT14320.1"/>
    <property type="molecule type" value="Genomic_DNA"/>
</dbReference>
<organism evidence="4 5">
    <name type="scientific">Alienimonas californiensis</name>
    <dbReference type="NCBI Taxonomy" id="2527989"/>
    <lineage>
        <taxon>Bacteria</taxon>
        <taxon>Pseudomonadati</taxon>
        <taxon>Planctomycetota</taxon>
        <taxon>Planctomycetia</taxon>
        <taxon>Planctomycetales</taxon>
        <taxon>Planctomycetaceae</taxon>
        <taxon>Alienimonas</taxon>
    </lineage>
</organism>
<reference evidence="4 5" key="1">
    <citation type="submission" date="2019-02" db="EMBL/GenBank/DDBJ databases">
        <title>Deep-cultivation of Planctomycetes and their phenomic and genomic characterization uncovers novel biology.</title>
        <authorList>
            <person name="Wiegand S."/>
            <person name="Jogler M."/>
            <person name="Boedeker C."/>
            <person name="Pinto D."/>
            <person name="Vollmers J."/>
            <person name="Rivas-Marin E."/>
            <person name="Kohn T."/>
            <person name="Peeters S.H."/>
            <person name="Heuer A."/>
            <person name="Rast P."/>
            <person name="Oberbeckmann S."/>
            <person name="Bunk B."/>
            <person name="Jeske O."/>
            <person name="Meyerdierks A."/>
            <person name="Storesund J.E."/>
            <person name="Kallscheuer N."/>
            <person name="Luecker S."/>
            <person name="Lage O.M."/>
            <person name="Pohl T."/>
            <person name="Merkel B.J."/>
            <person name="Hornburger P."/>
            <person name="Mueller R.-W."/>
            <person name="Bruemmer F."/>
            <person name="Labrenz M."/>
            <person name="Spormann A.M."/>
            <person name="Op den Camp H."/>
            <person name="Overmann J."/>
            <person name="Amann R."/>
            <person name="Jetten M.S.M."/>
            <person name="Mascher T."/>
            <person name="Medema M.H."/>
            <person name="Devos D.P."/>
            <person name="Kaster A.-K."/>
            <person name="Ovreas L."/>
            <person name="Rohde M."/>
            <person name="Galperin M.Y."/>
            <person name="Jogler C."/>
        </authorList>
    </citation>
    <scope>NUCLEOTIDE SEQUENCE [LARGE SCALE GENOMIC DNA]</scope>
    <source>
        <strain evidence="4 5">CA12</strain>
    </source>
</reference>
<evidence type="ECO:0000259" key="3">
    <source>
        <dbReference type="PROSITE" id="PS50106"/>
    </source>
</evidence>
<name>A0A517P4M1_9PLAN</name>
<dbReference type="InterPro" id="IPR035269">
    <property type="entry name" value="PSMD9"/>
</dbReference>
<dbReference type="GO" id="GO:0005737">
    <property type="term" value="C:cytoplasm"/>
    <property type="evidence" value="ECO:0007669"/>
    <property type="project" value="TreeGrafter"/>
</dbReference>
<dbReference type="Pfam" id="PF13180">
    <property type="entry name" value="PDZ_2"/>
    <property type="match status" value="1"/>
</dbReference>
<accession>A0A517P4M1</accession>
<dbReference type="Gene3D" id="2.30.42.10">
    <property type="match status" value="1"/>
</dbReference>
<evidence type="ECO:0000313" key="4">
    <source>
        <dbReference type="EMBL" id="QDT14320.1"/>
    </source>
</evidence>
<keyword evidence="2" id="KW-0732">Signal</keyword>
<sequence length="439" mass="45364" precursor="true">MHRPPVLTPALAAALLAGALAAPTGFAQEADGDEALAPLIAPRPARQVISEERIAAAIEELAADDWATREAASRLLESAPAATDALRKAATDADPERRARSLAVLSEGVWQSAQRGDVQATAAFVDALAKLIAAADAADVEAPNPEPNPEQAPAQLAAPEPLPADLARVAEAAGAAKSALGLFPTSVTPLAIAEVRRNGAAVMRTDQFNRGFGPAFGGGNTATWSITLDDRWTGGEEGLQHLRSIAGLNQVHLTDDCPIPEAARAGMVAGKYGDFAVERRGKAFLGVSFPPNGSGGCQVDRVTAGGPASRAGLRPGDLIVQFGDTPINTPAALLDAIREEGEVGEATPVTVLRAGQKTVIPVTLDRWPDRPLTDPDEGGFGRRPQPLPQLVPPADPFDIPADEAEGSPDDAPLPPFSPDRPAERVPGDGAPADLGDTED</sequence>
<dbReference type="PANTHER" id="PTHR12651:SF1">
    <property type="entry name" value="26S PROTEASOME NON-ATPASE REGULATORY SUBUNIT 9"/>
    <property type="match status" value="1"/>
</dbReference>
<feature type="domain" description="PDZ" evidence="3">
    <location>
        <begin position="274"/>
        <end position="355"/>
    </location>
</feature>
<dbReference type="Proteomes" id="UP000318741">
    <property type="component" value="Chromosome"/>
</dbReference>
<dbReference type="GO" id="GO:0008233">
    <property type="term" value="F:peptidase activity"/>
    <property type="evidence" value="ECO:0007669"/>
    <property type="project" value="UniProtKB-KW"/>
</dbReference>
<dbReference type="KEGG" id="acaf:CA12_03920"/>
<dbReference type="GO" id="GO:0006508">
    <property type="term" value="P:proteolysis"/>
    <property type="evidence" value="ECO:0007669"/>
    <property type="project" value="UniProtKB-KW"/>
</dbReference>
<keyword evidence="5" id="KW-1185">Reference proteome</keyword>
<feature type="region of interest" description="Disordered" evidence="1">
    <location>
        <begin position="364"/>
        <end position="439"/>
    </location>
</feature>
<dbReference type="AlphaFoldDB" id="A0A517P4M1"/>
<dbReference type="RefSeq" id="WP_145357053.1">
    <property type="nucleotide sequence ID" value="NZ_CP036265.1"/>
</dbReference>
<proteinExistence type="predicted"/>
<evidence type="ECO:0000256" key="1">
    <source>
        <dbReference type="SAM" id="MobiDB-lite"/>
    </source>
</evidence>
<gene>
    <name evidence="4" type="ORF">CA12_03920</name>
</gene>
<dbReference type="InterPro" id="IPR036034">
    <property type="entry name" value="PDZ_sf"/>
</dbReference>
<keyword evidence="4" id="KW-0378">Hydrolase</keyword>
<dbReference type="OrthoDB" id="291337at2"/>
<dbReference type="GO" id="GO:0070682">
    <property type="term" value="P:proteasome regulatory particle assembly"/>
    <property type="evidence" value="ECO:0007669"/>
    <property type="project" value="InterPro"/>
</dbReference>
<dbReference type="SMART" id="SM00228">
    <property type="entry name" value="PDZ"/>
    <property type="match status" value="1"/>
</dbReference>
<dbReference type="InterPro" id="IPR001478">
    <property type="entry name" value="PDZ"/>
</dbReference>
<feature type="compositionally biased region" description="Pro residues" evidence="1">
    <location>
        <begin position="385"/>
        <end position="395"/>
    </location>
</feature>
<evidence type="ECO:0000256" key="2">
    <source>
        <dbReference type="SAM" id="SignalP"/>
    </source>
</evidence>
<dbReference type="SUPFAM" id="SSF50156">
    <property type="entry name" value="PDZ domain-like"/>
    <property type="match status" value="1"/>
</dbReference>
<feature type="chain" id="PRO_5021972726" evidence="2">
    <location>
        <begin position="28"/>
        <end position="439"/>
    </location>
</feature>